<organism evidence="1 3">
    <name type="scientific">Fusarium culmorum</name>
    <dbReference type="NCBI Taxonomy" id="5516"/>
    <lineage>
        <taxon>Eukaryota</taxon>
        <taxon>Fungi</taxon>
        <taxon>Dikarya</taxon>
        <taxon>Ascomycota</taxon>
        <taxon>Pezizomycotina</taxon>
        <taxon>Sordariomycetes</taxon>
        <taxon>Hypocreomycetidae</taxon>
        <taxon>Hypocreales</taxon>
        <taxon>Nectriaceae</taxon>
        <taxon>Fusarium</taxon>
    </lineage>
</organism>
<dbReference type="EMBL" id="CP064747">
    <property type="protein sequence ID" value="QPC60176.1"/>
    <property type="molecule type" value="Genomic_DNA"/>
</dbReference>
<dbReference type="AlphaFoldDB" id="A0A2T4GSQ4"/>
<gene>
    <name evidence="1" type="ORF">FCULG_00006634</name>
    <name evidence="2" type="ORF">HYE67_002407</name>
</gene>
<dbReference type="EMBL" id="PVEM01000006">
    <property type="protein sequence ID" value="PTD06584.1"/>
    <property type="molecule type" value="Genomic_DNA"/>
</dbReference>
<protein>
    <submittedName>
        <fullName evidence="1">Uncharacterized protein</fullName>
    </submittedName>
</protein>
<reference evidence="2" key="2">
    <citation type="submission" date="2020-11" db="EMBL/GenBank/DDBJ databases">
        <title>The chromosome-scale genome resource for two endophytic Fusarium species: F. culmorum and F. pseudograminearum.</title>
        <authorList>
            <person name="Yuan Z."/>
        </authorList>
    </citation>
    <scope>NUCLEOTIDE SEQUENCE</scope>
    <source>
        <strain evidence="2">Class2-1B</strain>
    </source>
</reference>
<proteinExistence type="predicted"/>
<dbReference type="Proteomes" id="UP000241587">
    <property type="component" value="Unassembled WGS sequence"/>
</dbReference>
<evidence type="ECO:0000313" key="3">
    <source>
        <dbReference type="Proteomes" id="UP000241587"/>
    </source>
</evidence>
<dbReference type="OMA" id="RDSWENT"/>
<accession>A0A2T4GSQ4</accession>
<dbReference type="OrthoDB" id="2364174at2759"/>
<evidence type="ECO:0000313" key="1">
    <source>
        <dbReference type="EMBL" id="PTD06584.1"/>
    </source>
</evidence>
<keyword evidence="3" id="KW-1185">Reference proteome</keyword>
<name>A0A2T4GSQ4_FUSCU</name>
<dbReference type="Proteomes" id="UP000663297">
    <property type="component" value="Chromosome 1"/>
</dbReference>
<evidence type="ECO:0000313" key="2">
    <source>
        <dbReference type="EMBL" id="QPC60176.1"/>
    </source>
</evidence>
<reference evidence="1 3" key="1">
    <citation type="submission" date="2018-02" db="EMBL/GenBank/DDBJ databases">
        <title>Fusarium culmorum secondary metabolites in fungal-bacterial-plant interactions.</title>
        <authorList>
            <person name="Schmidt R."/>
        </authorList>
    </citation>
    <scope>NUCLEOTIDE SEQUENCE [LARGE SCALE GENOMIC DNA]</scope>
    <source>
        <strain evidence="1 3">PV</strain>
    </source>
</reference>
<sequence length="330" mass="37692">MARLPRTERLPLAARKDIRDSWELRKGDYEESLSRILDQPWTIVVDPWAIHPYAQGSWCESSIGYVIASYVEGAFDRLRDFFDQNGNEARDEINEICSAHVLTIDYDDTNTVSYCGVKVSPERQLVILFSGNNLGTNASDAANSNNLTKALNDASSPRPMNFTARNSIRNGYNPRIEQIQQKLKEMFQRDVSLVPNFETNFEKLRGNTNASSGWEWNFGNAHLAYFEGLALQLQYDKFGEDDMLREGLLETVDKHAIHIRVVDQIKGSYNEAVVEDGILYLQTSPKTFGVNTSNVASNVISILQVEEWHSKDFYVNITQICIYRTIRTKW</sequence>